<dbReference type="OrthoDB" id="3934656at2759"/>
<dbReference type="EMBL" id="KZ613479">
    <property type="protein sequence ID" value="PMD22030.1"/>
    <property type="molecule type" value="Genomic_DNA"/>
</dbReference>
<comment type="similarity">
    <text evidence="2">Belongs to the pectinesterase family.</text>
</comment>
<dbReference type="AlphaFoldDB" id="A0A2J6Q6Y0"/>
<reference evidence="8 9" key="1">
    <citation type="submission" date="2016-05" db="EMBL/GenBank/DDBJ databases">
        <title>A degradative enzymes factory behind the ericoid mycorrhizal symbiosis.</title>
        <authorList>
            <consortium name="DOE Joint Genome Institute"/>
            <person name="Martino E."/>
            <person name="Morin E."/>
            <person name="Grelet G."/>
            <person name="Kuo A."/>
            <person name="Kohler A."/>
            <person name="Daghino S."/>
            <person name="Barry K."/>
            <person name="Choi C."/>
            <person name="Cichocki N."/>
            <person name="Clum A."/>
            <person name="Copeland A."/>
            <person name="Hainaut M."/>
            <person name="Haridas S."/>
            <person name="Labutti K."/>
            <person name="Lindquist E."/>
            <person name="Lipzen A."/>
            <person name="Khouja H.-R."/>
            <person name="Murat C."/>
            <person name="Ohm R."/>
            <person name="Olson A."/>
            <person name="Spatafora J."/>
            <person name="Veneault-Fourrey C."/>
            <person name="Henrissat B."/>
            <person name="Grigoriev I."/>
            <person name="Martin F."/>
            <person name="Perotto S."/>
        </authorList>
    </citation>
    <scope>NUCLEOTIDE SEQUENCE [LARGE SCALE GENOMIC DNA]</scope>
    <source>
        <strain evidence="8 9">UAMH 7357</strain>
    </source>
</reference>
<keyword evidence="6" id="KW-0732">Signal</keyword>
<dbReference type="PANTHER" id="PTHR31321:SF137">
    <property type="entry name" value="PECTIN METHYL ESTERASE (EUROFUNG)"/>
    <property type="match status" value="1"/>
</dbReference>
<dbReference type="Pfam" id="PF01095">
    <property type="entry name" value="Pectinesterase"/>
    <property type="match status" value="1"/>
</dbReference>
<evidence type="ECO:0000256" key="2">
    <source>
        <dbReference type="ARBA" id="ARBA00008891"/>
    </source>
</evidence>
<dbReference type="InterPro" id="IPR000070">
    <property type="entry name" value="Pectinesterase_cat"/>
</dbReference>
<dbReference type="GO" id="GO:0042545">
    <property type="term" value="P:cell wall modification"/>
    <property type="evidence" value="ECO:0007669"/>
    <property type="project" value="InterPro"/>
</dbReference>
<dbReference type="InterPro" id="IPR011050">
    <property type="entry name" value="Pectin_lyase_fold/virulence"/>
</dbReference>
<proteinExistence type="inferred from homology"/>
<evidence type="ECO:0000256" key="3">
    <source>
        <dbReference type="ARBA" id="ARBA00013229"/>
    </source>
</evidence>
<dbReference type="STRING" id="1745343.A0A2J6Q6Y0"/>
<keyword evidence="5" id="KW-0063">Aspartyl esterase</keyword>
<organism evidence="8 9">
    <name type="scientific">Hyaloscypha hepaticicola</name>
    <dbReference type="NCBI Taxonomy" id="2082293"/>
    <lineage>
        <taxon>Eukaryota</taxon>
        <taxon>Fungi</taxon>
        <taxon>Dikarya</taxon>
        <taxon>Ascomycota</taxon>
        <taxon>Pezizomycotina</taxon>
        <taxon>Leotiomycetes</taxon>
        <taxon>Helotiales</taxon>
        <taxon>Hyaloscyphaceae</taxon>
        <taxon>Hyaloscypha</taxon>
    </lineage>
</organism>
<evidence type="ECO:0000259" key="7">
    <source>
        <dbReference type="Pfam" id="PF01095"/>
    </source>
</evidence>
<comment type="pathway">
    <text evidence="1">Glycan metabolism; pectin degradation; 2-dehydro-3-deoxy-D-gluconate from pectin: step 1/5.</text>
</comment>
<feature type="signal peptide" evidence="6">
    <location>
        <begin position="1"/>
        <end position="23"/>
    </location>
</feature>
<evidence type="ECO:0000313" key="8">
    <source>
        <dbReference type="EMBL" id="PMD22030.1"/>
    </source>
</evidence>
<dbReference type="EC" id="3.1.1.11" evidence="3"/>
<dbReference type="UniPathway" id="UPA00545">
    <property type="reaction ID" value="UER00823"/>
</dbReference>
<evidence type="ECO:0000256" key="4">
    <source>
        <dbReference type="ARBA" id="ARBA00022801"/>
    </source>
</evidence>
<dbReference type="Gene3D" id="2.160.20.10">
    <property type="entry name" value="Single-stranded right-handed beta-helix, Pectin lyase-like"/>
    <property type="match status" value="1"/>
</dbReference>
<protein>
    <recommendedName>
        <fullName evidence="3">pectinesterase</fullName>
        <ecNumber evidence="3">3.1.1.11</ecNumber>
    </recommendedName>
</protein>
<dbReference type="Proteomes" id="UP000235672">
    <property type="component" value="Unassembled WGS sequence"/>
</dbReference>
<feature type="chain" id="PRO_5014407913" description="pectinesterase" evidence="6">
    <location>
        <begin position="24"/>
        <end position="390"/>
    </location>
</feature>
<keyword evidence="4" id="KW-0378">Hydrolase</keyword>
<dbReference type="GO" id="GO:0045490">
    <property type="term" value="P:pectin catabolic process"/>
    <property type="evidence" value="ECO:0007669"/>
    <property type="project" value="UniProtKB-UniPathway"/>
</dbReference>
<evidence type="ECO:0000256" key="6">
    <source>
        <dbReference type="SAM" id="SignalP"/>
    </source>
</evidence>
<dbReference type="InterPro" id="IPR012334">
    <property type="entry name" value="Pectin_lyas_fold"/>
</dbReference>
<evidence type="ECO:0000313" key="9">
    <source>
        <dbReference type="Proteomes" id="UP000235672"/>
    </source>
</evidence>
<gene>
    <name evidence="8" type="ORF">NA56DRAFT_645242</name>
</gene>
<sequence length="390" mass="43037">MARNFFIQALLLFFTTLLSFVSAWDINNHNDRHGCQGYSQDPLEGCDRERTIFVDVVNPESKYKTVQSAVASLPNNTDTYIILIASGNYTEQVNVTRQGPTYLIGQTAHPTQQSYNTVNIIWAAIAIPGLDNAFTSTLTVAPNLNASLTGSGPTGFAVPAGTPFGCIDFRTYNLNFINDFAPYSDDPSLALSISYANGGFYYTGFYSYQDTVYVGKLGNAYIKDSEVAGETDFFYGFGTAWVESTSISLRSCGGGITAWKGTNTTFPNAYGIYIVGSNVHAANSSLNITGKCALGRPWNSQMRSIFAYTYLDKSILSTGFIDWNPSRYNNYTVQAEYKDYGPGYNVTGREVAKFDVQLTSEQWAKYSSPEKVFQYPDGKFGNTGWIDWSI</sequence>
<evidence type="ECO:0000256" key="1">
    <source>
        <dbReference type="ARBA" id="ARBA00005184"/>
    </source>
</evidence>
<evidence type="ECO:0000256" key="5">
    <source>
        <dbReference type="ARBA" id="ARBA00023085"/>
    </source>
</evidence>
<feature type="domain" description="Pectinesterase catalytic" evidence="7">
    <location>
        <begin position="169"/>
        <end position="367"/>
    </location>
</feature>
<dbReference type="SUPFAM" id="SSF51126">
    <property type="entry name" value="Pectin lyase-like"/>
    <property type="match status" value="1"/>
</dbReference>
<accession>A0A2J6Q6Y0</accession>
<keyword evidence="9" id="KW-1185">Reference proteome</keyword>
<name>A0A2J6Q6Y0_9HELO</name>
<dbReference type="GO" id="GO:0030599">
    <property type="term" value="F:pectinesterase activity"/>
    <property type="evidence" value="ECO:0007669"/>
    <property type="project" value="UniProtKB-EC"/>
</dbReference>
<dbReference type="PANTHER" id="PTHR31321">
    <property type="entry name" value="ACYL-COA THIOESTER HYDROLASE YBHC-RELATED"/>
    <property type="match status" value="1"/>
</dbReference>